<evidence type="ECO:0000313" key="9">
    <source>
        <dbReference type="Proteomes" id="UP000252585"/>
    </source>
</evidence>
<dbReference type="Proteomes" id="UP000252585">
    <property type="component" value="Unassembled WGS sequence"/>
</dbReference>
<dbReference type="GO" id="GO:0000160">
    <property type="term" value="P:phosphorelay signal transduction system"/>
    <property type="evidence" value="ECO:0007669"/>
    <property type="project" value="InterPro"/>
</dbReference>
<organism evidence="8 9">
    <name type="scientific">Saliterribacillus persicus</name>
    <dbReference type="NCBI Taxonomy" id="930114"/>
    <lineage>
        <taxon>Bacteria</taxon>
        <taxon>Bacillati</taxon>
        <taxon>Bacillota</taxon>
        <taxon>Bacilli</taxon>
        <taxon>Bacillales</taxon>
        <taxon>Bacillaceae</taxon>
        <taxon>Saliterribacillus</taxon>
    </lineage>
</organism>
<feature type="domain" description="HTH araC/xylS-type" evidence="6">
    <location>
        <begin position="421"/>
        <end position="519"/>
    </location>
</feature>
<dbReference type="PANTHER" id="PTHR43280:SF2">
    <property type="entry name" value="HTH-TYPE TRANSCRIPTIONAL REGULATOR EXSA"/>
    <property type="match status" value="1"/>
</dbReference>
<dbReference type="SMART" id="SM00342">
    <property type="entry name" value="HTH_ARAC"/>
    <property type="match status" value="1"/>
</dbReference>
<dbReference type="PANTHER" id="PTHR43280">
    <property type="entry name" value="ARAC-FAMILY TRANSCRIPTIONAL REGULATOR"/>
    <property type="match status" value="1"/>
</dbReference>
<gene>
    <name evidence="8" type="ORF">DFR57_104250</name>
</gene>
<dbReference type="AlphaFoldDB" id="A0A368XZ58"/>
<keyword evidence="4" id="KW-0597">Phosphoprotein</keyword>
<keyword evidence="1" id="KW-0805">Transcription regulation</keyword>
<comment type="caution">
    <text evidence="8">The sequence shown here is derived from an EMBL/GenBank/DDBJ whole genome shotgun (WGS) entry which is preliminary data.</text>
</comment>
<evidence type="ECO:0000256" key="3">
    <source>
        <dbReference type="ARBA" id="ARBA00023163"/>
    </source>
</evidence>
<keyword evidence="3" id="KW-0804">Transcription</keyword>
<dbReference type="InterPro" id="IPR018060">
    <property type="entry name" value="HTH_AraC"/>
</dbReference>
<dbReference type="Gene3D" id="3.40.50.2300">
    <property type="match status" value="1"/>
</dbReference>
<feature type="coiled-coil region" evidence="5">
    <location>
        <begin position="112"/>
        <end position="149"/>
    </location>
</feature>
<evidence type="ECO:0000259" key="7">
    <source>
        <dbReference type="PROSITE" id="PS50110"/>
    </source>
</evidence>
<dbReference type="InterPro" id="IPR011006">
    <property type="entry name" value="CheY-like_superfamily"/>
</dbReference>
<dbReference type="EMBL" id="QPJJ01000004">
    <property type="protein sequence ID" value="RCW73252.1"/>
    <property type="molecule type" value="Genomic_DNA"/>
</dbReference>
<dbReference type="Gene3D" id="1.10.10.60">
    <property type="entry name" value="Homeodomain-like"/>
    <property type="match status" value="2"/>
</dbReference>
<dbReference type="PRINTS" id="PR00032">
    <property type="entry name" value="HTHARAC"/>
</dbReference>
<reference evidence="8 9" key="1">
    <citation type="submission" date="2018-07" db="EMBL/GenBank/DDBJ databases">
        <title>Genomic Encyclopedia of Type Strains, Phase IV (KMG-IV): sequencing the most valuable type-strain genomes for metagenomic binning, comparative biology and taxonomic classification.</title>
        <authorList>
            <person name="Goeker M."/>
        </authorList>
    </citation>
    <scope>NUCLEOTIDE SEQUENCE [LARGE SCALE GENOMIC DNA]</scope>
    <source>
        <strain evidence="8 9">DSM 27696</strain>
    </source>
</reference>
<dbReference type="PROSITE" id="PS00041">
    <property type="entry name" value="HTH_ARAC_FAMILY_1"/>
    <property type="match status" value="1"/>
</dbReference>
<dbReference type="InterPro" id="IPR018062">
    <property type="entry name" value="HTH_AraC-typ_CS"/>
</dbReference>
<dbReference type="Pfam" id="PF17853">
    <property type="entry name" value="GGDEF_2"/>
    <property type="match status" value="1"/>
</dbReference>
<dbReference type="Pfam" id="PF00072">
    <property type="entry name" value="Response_reg"/>
    <property type="match status" value="1"/>
</dbReference>
<dbReference type="PROSITE" id="PS01124">
    <property type="entry name" value="HTH_ARAC_FAMILY_2"/>
    <property type="match status" value="1"/>
</dbReference>
<feature type="modified residue" description="4-aspartylphosphate" evidence="4">
    <location>
        <position position="54"/>
    </location>
</feature>
<dbReference type="RefSeq" id="WP_114352342.1">
    <property type="nucleotide sequence ID" value="NZ_QPJJ01000004.1"/>
</dbReference>
<keyword evidence="2" id="KW-0238">DNA-binding</keyword>
<name>A0A368XZ58_9BACI</name>
<dbReference type="GO" id="GO:0003700">
    <property type="term" value="F:DNA-binding transcription factor activity"/>
    <property type="evidence" value="ECO:0007669"/>
    <property type="project" value="InterPro"/>
</dbReference>
<dbReference type="SUPFAM" id="SSF46689">
    <property type="entry name" value="Homeodomain-like"/>
    <property type="match status" value="2"/>
</dbReference>
<accession>A0A368XZ58</accession>
<evidence type="ECO:0000256" key="1">
    <source>
        <dbReference type="ARBA" id="ARBA00023015"/>
    </source>
</evidence>
<dbReference type="GO" id="GO:0043565">
    <property type="term" value="F:sequence-specific DNA binding"/>
    <property type="evidence" value="ECO:0007669"/>
    <property type="project" value="InterPro"/>
</dbReference>
<dbReference type="InterPro" id="IPR041522">
    <property type="entry name" value="CdaR_GGDEF"/>
</dbReference>
<dbReference type="SUPFAM" id="SSF52172">
    <property type="entry name" value="CheY-like"/>
    <property type="match status" value="1"/>
</dbReference>
<evidence type="ECO:0000256" key="4">
    <source>
        <dbReference type="PROSITE-ProRule" id="PRU00169"/>
    </source>
</evidence>
<proteinExistence type="predicted"/>
<dbReference type="InterPro" id="IPR001789">
    <property type="entry name" value="Sig_transdc_resp-reg_receiver"/>
</dbReference>
<protein>
    <submittedName>
        <fullName evidence="8">AraC family two component transcriptional regulator</fullName>
    </submittedName>
</protein>
<evidence type="ECO:0000256" key="2">
    <source>
        <dbReference type="ARBA" id="ARBA00023125"/>
    </source>
</evidence>
<feature type="domain" description="Response regulatory" evidence="7">
    <location>
        <begin position="2"/>
        <end position="119"/>
    </location>
</feature>
<keyword evidence="9" id="KW-1185">Reference proteome</keyword>
<dbReference type="InterPro" id="IPR009057">
    <property type="entry name" value="Homeodomain-like_sf"/>
</dbReference>
<sequence>MKIMLVDDEALERTGIRMILSRNRSDVEIVAEAQNGKEAVDFALKAKPDIIFMDIKMPEFDGLTAIEEILAVLPDVKCIMVSAFDTFQYAKKAMRFGVKEYLLKPSKVSEILEAYDRMANEVESEKLKVQETRERVHRLERASSLVEKEFIVSLLMDHVHEFSTDEWKNWIDLETGTGFAAVFFFKSFEANPTREAKSKWYKILKNALEALGSDYSSIVGPLTAFQVPVFITCTADGMDIKNRDAFARRIVQKIQQDLHQCQVFVGIGTGVSNLDQFSRSYEEAVYALEFVQHNPGASYLSYNPRLEGKRNDLSAFEKEKKLLESIQKGEEQTSLQVFESYFQEVQKTANYHVQVIKKEMENLFIVLARAMKELGYSQDVQMNFDHFETSIQIKEAAKSHLVMIIKQVDEWRSKGVRGMLLHAKEYIEIHYSDAVTLEEVADEVGLSSYYLSKLFKEHFQETFIDYLTRVRMEKAKSLLLEGHMPLKEIALNIGYRDPNYFSRVFKREIGSSPSEYRNRYLKQRS</sequence>
<evidence type="ECO:0000259" key="6">
    <source>
        <dbReference type="PROSITE" id="PS01124"/>
    </source>
</evidence>
<dbReference type="PROSITE" id="PS50110">
    <property type="entry name" value="RESPONSE_REGULATORY"/>
    <property type="match status" value="1"/>
</dbReference>
<evidence type="ECO:0000313" key="8">
    <source>
        <dbReference type="EMBL" id="RCW73252.1"/>
    </source>
</evidence>
<dbReference type="InterPro" id="IPR020449">
    <property type="entry name" value="Tscrpt_reg_AraC-type_HTH"/>
</dbReference>
<keyword evidence="5" id="KW-0175">Coiled coil</keyword>
<dbReference type="CDD" id="cd17536">
    <property type="entry name" value="REC_YesN-like"/>
    <property type="match status" value="1"/>
</dbReference>
<dbReference type="Pfam" id="PF12833">
    <property type="entry name" value="HTH_18"/>
    <property type="match status" value="1"/>
</dbReference>
<dbReference type="SMART" id="SM00448">
    <property type="entry name" value="REC"/>
    <property type="match status" value="1"/>
</dbReference>
<dbReference type="OrthoDB" id="9794370at2"/>
<evidence type="ECO:0000256" key="5">
    <source>
        <dbReference type="SAM" id="Coils"/>
    </source>
</evidence>